<name>A0A1A8ZYM9_9ACTN</name>
<dbReference type="Gene3D" id="3.30.465.10">
    <property type="match status" value="1"/>
</dbReference>
<dbReference type="InterPro" id="IPR016166">
    <property type="entry name" value="FAD-bd_PCMH"/>
</dbReference>
<dbReference type="EMBL" id="LT594324">
    <property type="protein sequence ID" value="SBT49259.1"/>
    <property type="molecule type" value="Genomic_DNA"/>
</dbReference>
<dbReference type="PATRIC" id="fig|299146.4.peg.3521"/>
<evidence type="ECO:0000256" key="1">
    <source>
        <dbReference type="ARBA" id="ARBA00023002"/>
    </source>
</evidence>
<dbReference type="OrthoDB" id="9800184at2"/>
<keyword evidence="4" id="KW-1185">Reference proteome</keyword>
<dbReference type="Gene3D" id="3.30.43.10">
    <property type="entry name" value="Uridine Diphospho-n-acetylenolpyruvylglucosamine Reductase, domain 2"/>
    <property type="match status" value="1"/>
</dbReference>
<dbReference type="InterPro" id="IPR016169">
    <property type="entry name" value="FAD-bd_PCMH_sub2"/>
</dbReference>
<dbReference type="SUPFAM" id="SSF56176">
    <property type="entry name" value="FAD-binding/transporter-associated domain-like"/>
    <property type="match status" value="1"/>
</dbReference>
<dbReference type="Proteomes" id="UP000198765">
    <property type="component" value="Chromosome I"/>
</dbReference>
<reference evidence="3 4" key="1">
    <citation type="submission" date="2016-06" db="EMBL/GenBank/DDBJ databases">
        <authorList>
            <person name="Kjaerup R.B."/>
            <person name="Dalgaard T.S."/>
            <person name="Juul-Madsen H.R."/>
        </authorList>
    </citation>
    <scope>NUCLEOTIDE SEQUENCE [LARGE SCALE GENOMIC DNA]</scope>
    <source>
        <strain evidence="3 4">DSM 45248</strain>
    </source>
</reference>
<evidence type="ECO:0000259" key="2">
    <source>
        <dbReference type="PROSITE" id="PS51387"/>
    </source>
</evidence>
<dbReference type="InterPro" id="IPR006094">
    <property type="entry name" value="Oxid_FAD_bind_N"/>
</dbReference>
<gene>
    <name evidence="3" type="ORF">GA0070621_3394</name>
</gene>
<sequence length="410" mass="44087">MTGVGSNWAGNVRYTARARHQPSSVDELRKLVGAADRIRAVGTGHSFNRLGDTTGELVSVAGLPPTVALDRDRGTVTVAAGLRYGDVATRLHADGYALANLASLPHISVAGAVATATHGSGAVHGNLATAVAALELVTADGDLLTVDRADPRFPGMVVNLGALGVVTRVTLDVVPTFDVRQYVRFGLPRAALDAACDAAYSVSVFTRWRSSRLDQVWVKQRVDEPPLPAEWLGTVAADAPCHPVPGMPAEHCTAQLGEPGPWYERLPHFRLGFTPSSGDELQSEWHLPRASATDALAALDPAAERIAAVLQVCELRTVAADTLWLSPNHDRDSLAIHFTWIGDPVAVAPVLAEVEERLAPFAPRPHWGKLFGRDPAATYPRHDDFRALLRDLDPAGKFRTEELDRYFPQS</sequence>
<dbReference type="GO" id="GO:0080049">
    <property type="term" value="F:L-gulono-1,4-lactone dehydrogenase activity"/>
    <property type="evidence" value="ECO:0007669"/>
    <property type="project" value="TreeGrafter"/>
</dbReference>
<dbReference type="AlphaFoldDB" id="A0A1A8ZYM9"/>
<dbReference type="PIRSF" id="PIRSF000136">
    <property type="entry name" value="LGO_GLO"/>
    <property type="match status" value="1"/>
</dbReference>
<dbReference type="InterPro" id="IPR016171">
    <property type="entry name" value="Vanillyl_alc_oxidase_C-sub2"/>
</dbReference>
<dbReference type="InterPro" id="IPR007173">
    <property type="entry name" value="ALO_C"/>
</dbReference>
<dbReference type="Gene3D" id="3.30.70.2520">
    <property type="match status" value="1"/>
</dbReference>
<dbReference type="Pfam" id="PF04030">
    <property type="entry name" value="ALO"/>
    <property type="match status" value="1"/>
</dbReference>
<dbReference type="GO" id="GO:0071949">
    <property type="term" value="F:FAD binding"/>
    <property type="evidence" value="ECO:0007669"/>
    <property type="project" value="InterPro"/>
</dbReference>
<protein>
    <submittedName>
        <fullName evidence="3">Xylitol oxidase</fullName>
    </submittedName>
</protein>
<dbReference type="Pfam" id="PF01565">
    <property type="entry name" value="FAD_binding_4"/>
    <property type="match status" value="1"/>
</dbReference>
<dbReference type="RefSeq" id="WP_091196758.1">
    <property type="nucleotide sequence ID" value="NZ_LT594324.1"/>
</dbReference>
<dbReference type="InterPro" id="IPR016167">
    <property type="entry name" value="FAD-bd_PCMH_sub1"/>
</dbReference>
<keyword evidence="1" id="KW-0560">Oxidoreductase</keyword>
<proteinExistence type="predicted"/>
<accession>A0A1A8ZYM9</accession>
<dbReference type="InterPro" id="IPR036318">
    <property type="entry name" value="FAD-bd_PCMH-like_sf"/>
</dbReference>
<feature type="domain" description="FAD-binding PCMH-type" evidence="2">
    <location>
        <begin position="12"/>
        <end position="176"/>
    </location>
</feature>
<organism evidence="3 4">
    <name type="scientific">Micromonospora narathiwatensis</name>
    <dbReference type="NCBI Taxonomy" id="299146"/>
    <lineage>
        <taxon>Bacteria</taxon>
        <taxon>Bacillati</taxon>
        <taxon>Actinomycetota</taxon>
        <taxon>Actinomycetes</taxon>
        <taxon>Micromonosporales</taxon>
        <taxon>Micromonosporaceae</taxon>
        <taxon>Micromonospora</taxon>
    </lineage>
</organism>
<dbReference type="InterPro" id="IPR010031">
    <property type="entry name" value="FAD_lactone_oxidase-like"/>
</dbReference>
<evidence type="ECO:0000313" key="4">
    <source>
        <dbReference type="Proteomes" id="UP000198765"/>
    </source>
</evidence>
<dbReference type="GO" id="GO:0003885">
    <property type="term" value="F:D-arabinono-1,4-lactone oxidase activity"/>
    <property type="evidence" value="ECO:0007669"/>
    <property type="project" value="InterPro"/>
</dbReference>
<dbReference type="PANTHER" id="PTHR43762:SF1">
    <property type="entry name" value="D-ARABINONO-1,4-LACTONE OXIDASE"/>
    <property type="match status" value="1"/>
</dbReference>
<evidence type="ECO:0000313" key="3">
    <source>
        <dbReference type="EMBL" id="SBT49259.1"/>
    </source>
</evidence>
<dbReference type="PANTHER" id="PTHR43762">
    <property type="entry name" value="L-GULONOLACTONE OXIDASE"/>
    <property type="match status" value="1"/>
</dbReference>
<dbReference type="Gene3D" id="3.30.70.2530">
    <property type="match status" value="1"/>
</dbReference>
<dbReference type="PROSITE" id="PS51387">
    <property type="entry name" value="FAD_PCMH"/>
    <property type="match status" value="1"/>
</dbReference>
<dbReference type="GO" id="GO:0016020">
    <property type="term" value="C:membrane"/>
    <property type="evidence" value="ECO:0007669"/>
    <property type="project" value="InterPro"/>
</dbReference>
<dbReference type="Gene3D" id="1.10.45.10">
    <property type="entry name" value="Vanillyl-alcohol Oxidase, Chain A, domain 4"/>
    <property type="match status" value="1"/>
</dbReference>